<evidence type="ECO:0000313" key="2">
    <source>
        <dbReference type="Proteomes" id="UP001301958"/>
    </source>
</evidence>
<comment type="caution">
    <text evidence="1">The sequence shown here is derived from an EMBL/GenBank/DDBJ whole genome shotgun (WGS) entry which is preliminary data.</text>
</comment>
<name>A0AAN6YQP8_9PEZI</name>
<reference evidence="1" key="2">
    <citation type="submission" date="2023-05" db="EMBL/GenBank/DDBJ databases">
        <authorList>
            <consortium name="Lawrence Berkeley National Laboratory"/>
            <person name="Steindorff A."/>
            <person name="Hensen N."/>
            <person name="Bonometti L."/>
            <person name="Westerberg I."/>
            <person name="Brannstrom I.O."/>
            <person name="Guillou S."/>
            <person name="Cros-Aarteil S."/>
            <person name="Calhoun S."/>
            <person name="Haridas S."/>
            <person name="Kuo A."/>
            <person name="Mondo S."/>
            <person name="Pangilinan J."/>
            <person name="Riley R."/>
            <person name="Labutti K."/>
            <person name="Andreopoulos B."/>
            <person name="Lipzen A."/>
            <person name="Chen C."/>
            <person name="Yanf M."/>
            <person name="Daum C."/>
            <person name="Ng V."/>
            <person name="Clum A."/>
            <person name="Ohm R."/>
            <person name="Martin F."/>
            <person name="Silar P."/>
            <person name="Natvig D."/>
            <person name="Lalanne C."/>
            <person name="Gautier V."/>
            <person name="Ament-Velasquez S.L."/>
            <person name="Kruys A."/>
            <person name="Hutchinson M.I."/>
            <person name="Powell A.J."/>
            <person name="Barry K."/>
            <person name="Miller A.N."/>
            <person name="Grigoriev I.V."/>
            <person name="Debuchy R."/>
            <person name="Gladieux P."/>
            <person name="Thoren M.H."/>
            <person name="Johannesson H."/>
        </authorList>
    </citation>
    <scope>NUCLEOTIDE SEQUENCE</scope>
    <source>
        <strain evidence="1">CBS 990.96</strain>
    </source>
</reference>
<dbReference type="Proteomes" id="UP001301958">
    <property type="component" value="Unassembled WGS sequence"/>
</dbReference>
<evidence type="ECO:0000313" key="1">
    <source>
        <dbReference type="EMBL" id="KAK4221057.1"/>
    </source>
</evidence>
<sequence length="176" mass="19791">MTFWYRSMRHLRCGGGKAASAATVKGRGFNTTHTPIRVGINQYCLDQYRVNAIKLPIVYQYDIWVGFVGHGYIYIERGTEVGQGMWSKANLTLLDDTIFLLKPVINMMYECCGDPRKHHGAVFEKYVSPAGPISARRRAREPTVLTGPLLPLLNASKGILIESLEGLWICDMRKIA</sequence>
<dbReference type="EMBL" id="MU865592">
    <property type="protein sequence ID" value="KAK4221057.1"/>
    <property type="molecule type" value="Genomic_DNA"/>
</dbReference>
<reference evidence="1" key="1">
    <citation type="journal article" date="2023" name="Mol. Phylogenet. Evol.">
        <title>Genome-scale phylogeny and comparative genomics of the fungal order Sordariales.</title>
        <authorList>
            <person name="Hensen N."/>
            <person name="Bonometti L."/>
            <person name="Westerberg I."/>
            <person name="Brannstrom I.O."/>
            <person name="Guillou S."/>
            <person name="Cros-Aarteil S."/>
            <person name="Calhoun S."/>
            <person name="Haridas S."/>
            <person name="Kuo A."/>
            <person name="Mondo S."/>
            <person name="Pangilinan J."/>
            <person name="Riley R."/>
            <person name="LaButti K."/>
            <person name="Andreopoulos B."/>
            <person name="Lipzen A."/>
            <person name="Chen C."/>
            <person name="Yan M."/>
            <person name="Daum C."/>
            <person name="Ng V."/>
            <person name="Clum A."/>
            <person name="Steindorff A."/>
            <person name="Ohm R.A."/>
            <person name="Martin F."/>
            <person name="Silar P."/>
            <person name="Natvig D.O."/>
            <person name="Lalanne C."/>
            <person name="Gautier V."/>
            <person name="Ament-Velasquez S.L."/>
            <person name="Kruys A."/>
            <person name="Hutchinson M.I."/>
            <person name="Powell A.J."/>
            <person name="Barry K."/>
            <person name="Miller A.N."/>
            <person name="Grigoriev I.V."/>
            <person name="Debuchy R."/>
            <person name="Gladieux P."/>
            <person name="Hiltunen Thoren M."/>
            <person name="Johannesson H."/>
        </authorList>
    </citation>
    <scope>NUCLEOTIDE SEQUENCE</scope>
    <source>
        <strain evidence="1">CBS 990.96</strain>
    </source>
</reference>
<accession>A0AAN6YQP8</accession>
<keyword evidence="2" id="KW-1185">Reference proteome</keyword>
<gene>
    <name evidence="1" type="ORF">QBC38DRAFT_449510</name>
</gene>
<organism evidence="1 2">
    <name type="scientific">Podospora fimiseda</name>
    <dbReference type="NCBI Taxonomy" id="252190"/>
    <lineage>
        <taxon>Eukaryota</taxon>
        <taxon>Fungi</taxon>
        <taxon>Dikarya</taxon>
        <taxon>Ascomycota</taxon>
        <taxon>Pezizomycotina</taxon>
        <taxon>Sordariomycetes</taxon>
        <taxon>Sordariomycetidae</taxon>
        <taxon>Sordariales</taxon>
        <taxon>Podosporaceae</taxon>
        <taxon>Podospora</taxon>
    </lineage>
</organism>
<protein>
    <submittedName>
        <fullName evidence="1">Uncharacterized protein</fullName>
    </submittedName>
</protein>
<dbReference type="AlphaFoldDB" id="A0AAN6YQP8"/>
<proteinExistence type="predicted"/>